<reference evidence="3" key="1">
    <citation type="journal article" date="2023" name="Mol. Phylogenet. Evol.">
        <title>Genome-scale phylogeny and comparative genomics of the fungal order Sordariales.</title>
        <authorList>
            <person name="Hensen N."/>
            <person name="Bonometti L."/>
            <person name="Westerberg I."/>
            <person name="Brannstrom I.O."/>
            <person name="Guillou S."/>
            <person name="Cros-Aarteil S."/>
            <person name="Calhoun S."/>
            <person name="Haridas S."/>
            <person name="Kuo A."/>
            <person name="Mondo S."/>
            <person name="Pangilinan J."/>
            <person name="Riley R."/>
            <person name="LaButti K."/>
            <person name="Andreopoulos B."/>
            <person name="Lipzen A."/>
            <person name="Chen C."/>
            <person name="Yan M."/>
            <person name="Daum C."/>
            <person name="Ng V."/>
            <person name="Clum A."/>
            <person name="Steindorff A."/>
            <person name="Ohm R.A."/>
            <person name="Martin F."/>
            <person name="Silar P."/>
            <person name="Natvig D.O."/>
            <person name="Lalanne C."/>
            <person name="Gautier V."/>
            <person name="Ament-Velasquez S.L."/>
            <person name="Kruys A."/>
            <person name="Hutchinson M.I."/>
            <person name="Powell A.J."/>
            <person name="Barry K."/>
            <person name="Miller A.N."/>
            <person name="Grigoriev I.V."/>
            <person name="Debuchy R."/>
            <person name="Gladieux P."/>
            <person name="Hiltunen Thoren M."/>
            <person name="Johannesson H."/>
        </authorList>
    </citation>
    <scope>NUCLEOTIDE SEQUENCE</scope>
    <source>
        <strain evidence="3">CBS 232.78</strain>
    </source>
</reference>
<keyword evidence="2" id="KW-1133">Transmembrane helix</keyword>
<name>A0AAE0P3Y5_9PEZI</name>
<comment type="caution">
    <text evidence="3">The sequence shown here is derived from an EMBL/GenBank/DDBJ whole genome shotgun (WGS) entry which is preliminary data.</text>
</comment>
<feature type="compositionally biased region" description="Polar residues" evidence="1">
    <location>
        <begin position="626"/>
        <end position="642"/>
    </location>
</feature>
<evidence type="ECO:0000256" key="2">
    <source>
        <dbReference type="SAM" id="Phobius"/>
    </source>
</evidence>
<feature type="transmembrane region" description="Helical" evidence="2">
    <location>
        <begin position="273"/>
        <end position="297"/>
    </location>
</feature>
<proteinExistence type="predicted"/>
<feature type="transmembrane region" description="Helical" evidence="2">
    <location>
        <begin position="34"/>
        <end position="55"/>
    </location>
</feature>
<keyword evidence="2" id="KW-0472">Membrane</keyword>
<keyword evidence="4" id="KW-1185">Reference proteome</keyword>
<dbReference type="SUPFAM" id="SSF48097">
    <property type="entry name" value="Regulator of G-protein signaling, RGS"/>
    <property type="match status" value="1"/>
</dbReference>
<gene>
    <name evidence="3" type="ORF">B0H63DRAFT_2793</name>
</gene>
<dbReference type="Gene3D" id="1.10.167.10">
    <property type="entry name" value="Regulator of G-protein Signalling 4, domain 2"/>
    <property type="match status" value="1"/>
</dbReference>
<feature type="region of interest" description="Disordered" evidence="1">
    <location>
        <begin position="622"/>
        <end position="645"/>
    </location>
</feature>
<dbReference type="AlphaFoldDB" id="A0AAE0P3Y5"/>
<feature type="region of interest" description="Disordered" evidence="1">
    <location>
        <begin position="366"/>
        <end position="386"/>
    </location>
</feature>
<feature type="transmembrane region" description="Helical" evidence="2">
    <location>
        <begin position="186"/>
        <end position="207"/>
    </location>
</feature>
<organism evidence="3 4">
    <name type="scientific">Podospora didyma</name>
    <dbReference type="NCBI Taxonomy" id="330526"/>
    <lineage>
        <taxon>Eukaryota</taxon>
        <taxon>Fungi</taxon>
        <taxon>Dikarya</taxon>
        <taxon>Ascomycota</taxon>
        <taxon>Pezizomycotina</taxon>
        <taxon>Sordariomycetes</taxon>
        <taxon>Sordariomycetidae</taxon>
        <taxon>Sordariales</taxon>
        <taxon>Podosporaceae</taxon>
        <taxon>Podospora</taxon>
    </lineage>
</organism>
<dbReference type="Proteomes" id="UP001285441">
    <property type="component" value="Unassembled WGS sequence"/>
</dbReference>
<feature type="transmembrane region" description="Helical" evidence="2">
    <location>
        <begin position="309"/>
        <end position="330"/>
    </location>
</feature>
<evidence type="ECO:0008006" key="5">
    <source>
        <dbReference type="Google" id="ProtNLM"/>
    </source>
</evidence>
<accession>A0AAE0P3Y5</accession>
<dbReference type="InterPro" id="IPR036305">
    <property type="entry name" value="RGS_sf"/>
</dbReference>
<dbReference type="EMBL" id="JAULSW010000001">
    <property type="protein sequence ID" value="KAK3392866.1"/>
    <property type="molecule type" value="Genomic_DNA"/>
</dbReference>
<sequence length="661" mass="73814">MLLPRASANKPPAMGSEFGTTADMKPVARLDGVGIFWITFGAVWTAMLLCGMVFLHKKRHTMTSTGNPSARYASTPRLRGLTLTFAGLILLHLYWITVMIAYSVGPLAPEVAEFWIMGLWYPFGIALFQAGNSQFLHVAKAQSRFARPPSQMDSLYDEKRSSQKGRSTCVGRLWTSVRNMEYSQKMFTFITSGMVVQLLVVVVVYMISRKFHPTFGIPGTEVKGATPMEIAIQQGRGWEWIPSLIWQFVWSWIVAPIILWQSRGIRDTHGWQLQTMACCIAGLPAAPMWLIALYVPAMAPVNAYFVPPQWIALSITVIEIFTVFVPCWQVRNINQDPYKHYEDFKSREESLDSLANWQAKTKFASEAGKSTPISPTSTKVEGDNSWKKLPNLEANNDSLPDEALSSMAALEHVLDKNPEPLREFSARRDFSGENIAFLTAVADWKSSLPGAFVRDGPDVAQPQIDDNVLRQQFTKALRIYIDFISPRDAEFPINIAWHDLRKLEGVFERSARNMLGDTASESSGSTASTVTPFAEVDWSASRPTQESRAGSEMEIVTKVPAAVIAAHSTDTLILTSTGTTKKFDLFQGDIAQSFDSTVFDAAKDSIKYLVLTNTWPKYIRERRSSETNSTAGTNHTKGSYETSRSKRSIRRALAFLKPILP</sequence>
<evidence type="ECO:0000313" key="4">
    <source>
        <dbReference type="Proteomes" id="UP001285441"/>
    </source>
</evidence>
<feature type="transmembrane region" description="Helical" evidence="2">
    <location>
        <begin position="81"/>
        <end position="102"/>
    </location>
</feature>
<evidence type="ECO:0000313" key="3">
    <source>
        <dbReference type="EMBL" id="KAK3392866.1"/>
    </source>
</evidence>
<reference evidence="3" key="2">
    <citation type="submission" date="2023-06" db="EMBL/GenBank/DDBJ databases">
        <authorList>
            <consortium name="Lawrence Berkeley National Laboratory"/>
            <person name="Haridas S."/>
            <person name="Hensen N."/>
            <person name="Bonometti L."/>
            <person name="Westerberg I."/>
            <person name="Brannstrom I.O."/>
            <person name="Guillou S."/>
            <person name="Cros-Aarteil S."/>
            <person name="Calhoun S."/>
            <person name="Kuo A."/>
            <person name="Mondo S."/>
            <person name="Pangilinan J."/>
            <person name="Riley R."/>
            <person name="LaButti K."/>
            <person name="Andreopoulos B."/>
            <person name="Lipzen A."/>
            <person name="Chen C."/>
            <person name="Yanf M."/>
            <person name="Daum C."/>
            <person name="Ng V."/>
            <person name="Clum A."/>
            <person name="Steindorff A."/>
            <person name="Ohm R."/>
            <person name="Martin F."/>
            <person name="Silar P."/>
            <person name="Natvig D."/>
            <person name="Lalanne C."/>
            <person name="Gautier V."/>
            <person name="Ament-velasquez S.L."/>
            <person name="Kruys A."/>
            <person name="Hutchinson M.I."/>
            <person name="Powell A.J."/>
            <person name="Barry K."/>
            <person name="Miller A.N."/>
            <person name="Grigoriev I.V."/>
            <person name="Debuchy R."/>
            <person name="Gladieux P."/>
            <person name="Thoren M.H."/>
            <person name="Johannesson H."/>
        </authorList>
    </citation>
    <scope>NUCLEOTIDE SEQUENCE</scope>
    <source>
        <strain evidence="3">CBS 232.78</strain>
    </source>
</reference>
<protein>
    <recommendedName>
        <fullName evidence="5">RGS domain-containing protein</fullName>
    </recommendedName>
</protein>
<dbReference type="InterPro" id="IPR044926">
    <property type="entry name" value="RGS_subdomain_2"/>
</dbReference>
<keyword evidence="2" id="KW-0812">Transmembrane</keyword>
<evidence type="ECO:0000256" key="1">
    <source>
        <dbReference type="SAM" id="MobiDB-lite"/>
    </source>
</evidence>
<feature type="transmembrane region" description="Helical" evidence="2">
    <location>
        <begin position="114"/>
        <end position="131"/>
    </location>
</feature>
<feature type="transmembrane region" description="Helical" evidence="2">
    <location>
        <begin position="244"/>
        <end position="261"/>
    </location>
</feature>